<reference evidence="3" key="1">
    <citation type="journal article" date="2009" name="J. Bacteriol.">
        <title>Complete genome sequence of Erythrobacter litoralis HTCC2594.</title>
        <authorList>
            <person name="Oh H.M."/>
            <person name="Giovannoni S.J."/>
            <person name="Ferriera S."/>
            <person name="Johnson J."/>
            <person name="Cho J.C."/>
        </authorList>
    </citation>
    <scope>NUCLEOTIDE SEQUENCE [LARGE SCALE GENOMIC DNA]</scope>
    <source>
        <strain evidence="3">HTCC2594</strain>
    </source>
</reference>
<dbReference type="Proteomes" id="UP000008808">
    <property type="component" value="Chromosome"/>
</dbReference>
<accession>Q2N9Q6</accession>
<dbReference type="HOGENOM" id="CLU_1238644_0_0_5"/>
<organism evidence="2 3">
    <name type="scientific">Erythrobacter litoralis (strain HTCC2594)</name>
    <dbReference type="NCBI Taxonomy" id="314225"/>
    <lineage>
        <taxon>Bacteria</taxon>
        <taxon>Pseudomonadati</taxon>
        <taxon>Pseudomonadota</taxon>
        <taxon>Alphaproteobacteria</taxon>
        <taxon>Sphingomonadales</taxon>
        <taxon>Erythrobacteraceae</taxon>
        <taxon>Erythrobacter/Porphyrobacter group</taxon>
        <taxon>Erythrobacter</taxon>
    </lineage>
</organism>
<dbReference type="STRING" id="314225.ELI_07465"/>
<evidence type="ECO:0000256" key="1">
    <source>
        <dbReference type="SAM" id="MobiDB-lite"/>
    </source>
</evidence>
<gene>
    <name evidence="2" type="ordered locus">ELI_07465</name>
</gene>
<name>Q2N9Q6_ERYLH</name>
<dbReference type="InterPro" id="IPR043856">
    <property type="entry name" value="DUF5818"/>
</dbReference>
<dbReference type="AlphaFoldDB" id="Q2N9Q6"/>
<sequence length="223" mass="23515">MACSGSDGEAIDAPDTDGTDGSPAATRPSGEPQPITVEGRISDGVECPVLTTPDGDVWSLSLGEADFGPGDYVRFTGERMDASICMQGKGTLVPERIEEIDPPARDRDPARAGGVKLTVEYVTGSWVAKGPDADCDRPDFRIVTSPAATVLQGDISRHDDSALVVLDQYPRIDLDEPMDDLPIESRGPDGLAILRPATDAEYDPIRIGSATIKGDGVVFVKCG</sequence>
<proteinExistence type="predicted"/>
<evidence type="ECO:0000313" key="2">
    <source>
        <dbReference type="EMBL" id="ABC63585.1"/>
    </source>
</evidence>
<keyword evidence="3" id="KW-1185">Reference proteome</keyword>
<dbReference type="eggNOG" id="COG1388">
    <property type="taxonomic scope" value="Bacteria"/>
</dbReference>
<evidence type="ECO:0000313" key="3">
    <source>
        <dbReference type="Proteomes" id="UP000008808"/>
    </source>
</evidence>
<dbReference type="KEGG" id="eli:ELI_07465"/>
<feature type="region of interest" description="Disordered" evidence="1">
    <location>
        <begin position="1"/>
        <end position="38"/>
    </location>
</feature>
<protein>
    <submittedName>
        <fullName evidence="2">Uncharacterized protein</fullName>
    </submittedName>
</protein>
<feature type="compositionally biased region" description="Acidic residues" evidence="1">
    <location>
        <begin position="9"/>
        <end position="18"/>
    </location>
</feature>
<dbReference type="Pfam" id="PF19135">
    <property type="entry name" value="DUF5818"/>
    <property type="match status" value="1"/>
</dbReference>
<dbReference type="EMBL" id="CP000157">
    <property type="protein sequence ID" value="ABC63585.1"/>
    <property type="molecule type" value="Genomic_DNA"/>
</dbReference>